<evidence type="ECO:0000313" key="2">
    <source>
        <dbReference type="Proteomes" id="UP000184330"/>
    </source>
</evidence>
<organism evidence="1 2">
    <name type="scientific">Phialocephala subalpina</name>
    <dbReference type="NCBI Taxonomy" id="576137"/>
    <lineage>
        <taxon>Eukaryota</taxon>
        <taxon>Fungi</taxon>
        <taxon>Dikarya</taxon>
        <taxon>Ascomycota</taxon>
        <taxon>Pezizomycotina</taxon>
        <taxon>Leotiomycetes</taxon>
        <taxon>Helotiales</taxon>
        <taxon>Mollisiaceae</taxon>
        <taxon>Phialocephala</taxon>
        <taxon>Phialocephala fortinii species complex</taxon>
    </lineage>
</organism>
<accession>A0A1L7XJU5</accession>
<proteinExistence type="predicted"/>
<keyword evidence="2" id="KW-1185">Reference proteome</keyword>
<gene>
    <name evidence="1" type="ORF">PAC_15222</name>
</gene>
<dbReference type="AlphaFoldDB" id="A0A1L7XJU5"/>
<sequence>MSWKSFPPELWDEVAAYLPPISLLAAQDSFKFSIDEHRAKHAQIWSTFFRDESWTDLVAQYGLRPTLIGSDLQTLYSGKDTQQTPLTISLILTEAYPRDHRKVSGCRDQLWKSRVLFFASLRSCVQHNKSSWSLLGSKITLYVASEVFRYKGEEGLRLDDPRKLFSRLDGSLSSTLLFWDSVGKYRCQSLGSDHIAGGSGKSADLNDVRNIVAVGLGPWADSHVFIDRLDLSLVSRFRALCSFTQAWHKLPQYFRTAWAREDGVDEDLLFERDAVGFNWLEEMNPGFMPGSEELHSFQQDFLMSFMDHMPAGVRRQRRLGEHLP</sequence>
<dbReference type="OrthoDB" id="3480425at2759"/>
<dbReference type="Proteomes" id="UP000184330">
    <property type="component" value="Unassembled WGS sequence"/>
</dbReference>
<protein>
    <submittedName>
        <fullName evidence="1">Uncharacterized protein</fullName>
    </submittedName>
</protein>
<name>A0A1L7XJU5_9HELO</name>
<evidence type="ECO:0000313" key="1">
    <source>
        <dbReference type="EMBL" id="CZR65322.1"/>
    </source>
</evidence>
<dbReference type="EMBL" id="FJOG01000030">
    <property type="protein sequence ID" value="CZR65322.1"/>
    <property type="molecule type" value="Genomic_DNA"/>
</dbReference>
<reference evidence="1 2" key="1">
    <citation type="submission" date="2016-03" db="EMBL/GenBank/DDBJ databases">
        <authorList>
            <person name="Ploux O."/>
        </authorList>
    </citation>
    <scope>NUCLEOTIDE SEQUENCE [LARGE SCALE GENOMIC DNA]</scope>
    <source>
        <strain evidence="1 2">UAMH 11012</strain>
    </source>
</reference>